<dbReference type="Gene3D" id="3.40.50.1010">
    <property type="entry name" value="5'-nuclease"/>
    <property type="match status" value="1"/>
</dbReference>
<dbReference type="Proteomes" id="UP000249340">
    <property type="component" value="Chromosome"/>
</dbReference>
<organism evidence="1 2">
    <name type="scientific">Peterkaempfera bronchialis</name>
    <dbReference type="NCBI Taxonomy" id="2126346"/>
    <lineage>
        <taxon>Bacteria</taxon>
        <taxon>Bacillati</taxon>
        <taxon>Actinomycetota</taxon>
        <taxon>Actinomycetes</taxon>
        <taxon>Kitasatosporales</taxon>
        <taxon>Streptomycetaceae</taxon>
        <taxon>Peterkaempfera</taxon>
    </lineage>
</organism>
<dbReference type="OrthoDB" id="3785877at2"/>
<protein>
    <submittedName>
        <fullName evidence="1">Twitching motility protein PilT</fullName>
    </submittedName>
</protein>
<reference evidence="2" key="1">
    <citation type="submission" date="2018-07" db="EMBL/GenBank/DDBJ databases">
        <title>Streptacidiphilus bronchialis DSM 106435 chromosome.</title>
        <authorList>
            <person name="Batra D."/>
            <person name="Gulvik C.A."/>
        </authorList>
    </citation>
    <scope>NUCLEOTIDE SEQUENCE [LARGE SCALE GENOMIC DNA]</scope>
    <source>
        <strain evidence="2">DSM 106435</strain>
    </source>
</reference>
<proteinExistence type="predicted"/>
<evidence type="ECO:0000313" key="1">
    <source>
        <dbReference type="EMBL" id="AXI77546.1"/>
    </source>
</evidence>
<dbReference type="KEGG" id="stri:C7M71_008925"/>
<gene>
    <name evidence="1" type="ORF">C7M71_008925</name>
</gene>
<dbReference type="EMBL" id="CP031264">
    <property type="protein sequence ID" value="AXI77546.1"/>
    <property type="molecule type" value="Genomic_DNA"/>
</dbReference>
<evidence type="ECO:0000313" key="2">
    <source>
        <dbReference type="Proteomes" id="UP000249340"/>
    </source>
</evidence>
<name>A0A345SUZ1_9ACTN</name>
<dbReference type="InterPro" id="IPR029060">
    <property type="entry name" value="PIN-like_dom_sf"/>
</dbReference>
<dbReference type="RefSeq" id="WP_111494039.1">
    <property type="nucleotide sequence ID" value="NZ_CP031264.1"/>
</dbReference>
<dbReference type="SUPFAM" id="SSF88723">
    <property type="entry name" value="PIN domain-like"/>
    <property type="match status" value="1"/>
</dbReference>
<dbReference type="AlphaFoldDB" id="A0A345SUZ1"/>
<accession>A0A345SUZ1</accession>
<sequence>MLRPMVYDAGALIAAERGSVAVWRAHRAYLLAGGTPVVPAAVVAQVWRDGTRQARVAQLLKGCDIAPLGDESARAVGELLGRAGTVDTVDGAVALLASALGAEVPTSDPEDLQHLLDHLGVPGKRVTVRPL</sequence>
<keyword evidence="2" id="KW-1185">Reference proteome</keyword>